<dbReference type="SUPFAM" id="SSF57756">
    <property type="entry name" value="Retrovirus zinc finger-like domains"/>
    <property type="match status" value="1"/>
</dbReference>
<comment type="caution">
    <text evidence="9">The sequence shown here is derived from an EMBL/GenBank/DDBJ whole genome shotgun (WGS) entry which is preliminary data.</text>
</comment>
<evidence type="ECO:0000256" key="4">
    <source>
        <dbReference type="PROSITE-ProRule" id="PRU00042"/>
    </source>
</evidence>
<organism evidence="9 10">
    <name type="scientific">Acorus calamus</name>
    <name type="common">Sweet flag</name>
    <dbReference type="NCBI Taxonomy" id="4465"/>
    <lineage>
        <taxon>Eukaryota</taxon>
        <taxon>Viridiplantae</taxon>
        <taxon>Streptophyta</taxon>
        <taxon>Embryophyta</taxon>
        <taxon>Tracheophyta</taxon>
        <taxon>Spermatophyta</taxon>
        <taxon>Magnoliopsida</taxon>
        <taxon>Liliopsida</taxon>
        <taxon>Acoraceae</taxon>
        <taxon>Acorus</taxon>
    </lineage>
</organism>
<dbReference type="InterPro" id="IPR036236">
    <property type="entry name" value="Znf_C2H2_sf"/>
</dbReference>
<dbReference type="PANTHER" id="PTHR33680:SF1">
    <property type="entry name" value="OS05G0489500 PROTEIN"/>
    <property type="match status" value="1"/>
</dbReference>
<evidence type="ECO:0000313" key="10">
    <source>
        <dbReference type="Proteomes" id="UP001180020"/>
    </source>
</evidence>
<dbReference type="PROSITE" id="PS51999">
    <property type="entry name" value="ZF_GRF"/>
    <property type="match status" value="1"/>
</dbReference>
<dbReference type="InterPro" id="IPR013087">
    <property type="entry name" value="Znf_C2H2_type"/>
</dbReference>
<evidence type="ECO:0000256" key="2">
    <source>
        <dbReference type="ARBA" id="ARBA00022771"/>
    </source>
</evidence>
<sequence length="446" mass="47694">MAAAGDDDDDEGFLSLVEAAEARAAEEAKRRRRTIIASGGGGGGGGSSGVREAKEEGPYMAALRGSNSSLWQNQNLLHKDQQIGHKRPRHHASSAVGDGAGGGDDRCFRCGGSGHWSRDCPQAASGGRDTEAAAVAEKECTCGAGPCLVLTSNTAKNPGRRFYRCPLRQENGGCGFFEWCDDPSGGRGGGGVFVAGGGGMGRLNDDSPGWFARAGRDLVNKEISSTMRAKEQDLREYELAFFKIFVLTTCEITAGRYFGEALKYGKNPRIASDKDMERAPAPSSLDLSLSLSSPIPSQPDATRRSPSDMRREVRLFSCLFCSKKFLKSQALGGHQNAHKKERSVGWNVHLNLASTEDDGTTAASGHGPFTIASHACQAHQLESLGLTGATRFHPHQQFTGRGDWCKNFGGDPISVPAYAEPQCLMPFTKGAHKEVQGEKVDLDLRL</sequence>
<dbReference type="PANTHER" id="PTHR33680">
    <property type="entry name" value="OS07G0190500 PROTEIN"/>
    <property type="match status" value="1"/>
</dbReference>
<dbReference type="Pfam" id="PF06839">
    <property type="entry name" value="Zn_ribbon_GRF"/>
    <property type="match status" value="1"/>
</dbReference>
<dbReference type="PROSITE" id="PS50157">
    <property type="entry name" value="ZINC_FINGER_C2H2_2"/>
    <property type="match status" value="1"/>
</dbReference>
<protein>
    <submittedName>
        <fullName evidence="9">Zinc finger protein 7</fullName>
    </submittedName>
</protein>
<dbReference type="SUPFAM" id="SSF57667">
    <property type="entry name" value="beta-beta-alpha zinc fingers"/>
    <property type="match status" value="1"/>
</dbReference>
<dbReference type="InterPro" id="IPR010666">
    <property type="entry name" value="Znf_GRF"/>
</dbReference>
<dbReference type="PROSITE" id="PS00028">
    <property type="entry name" value="ZINC_FINGER_C2H2_1"/>
    <property type="match status" value="1"/>
</dbReference>
<evidence type="ECO:0000259" key="6">
    <source>
        <dbReference type="PROSITE" id="PS50157"/>
    </source>
</evidence>
<keyword evidence="10" id="KW-1185">Reference proteome</keyword>
<keyword evidence="3" id="KW-0862">Zinc</keyword>
<reference evidence="9" key="1">
    <citation type="journal article" date="2023" name="Nat. Commun.">
        <title>Diploid and tetraploid genomes of Acorus and the evolution of monocots.</title>
        <authorList>
            <person name="Ma L."/>
            <person name="Liu K.W."/>
            <person name="Li Z."/>
            <person name="Hsiao Y.Y."/>
            <person name="Qi Y."/>
            <person name="Fu T."/>
            <person name="Tang G.D."/>
            <person name="Zhang D."/>
            <person name="Sun W.H."/>
            <person name="Liu D.K."/>
            <person name="Li Y."/>
            <person name="Chen G.Z."/>
            <person name="Liu X.D."/>
            <person name="Liao X.Y."/>
            <person name="Jiang Y.T."/>
            <person name="Yu X."/>
            <person name="Hao Y."/>
            <person name="Huang J."/>
            <person name="Zhao X.W."/>
            <person name="Ke S."/>
            <person name="Chen Y.Y."/>
            <person name="Wu W.L."/>
            <person name="Hsu J.L."/>
            <person name="Lin Y.F."/>
            <person name="Huang M.D."/>
            <person name="Li C.Y."/>
            <person name="Huang L."/>
            <person name="Wang Z.W."/>
            <person name="Zhao X."/>
            <person name="Zhong W.Y."/>
            <person name="Peng D.H."/>
            <person name="Ahmad S."/>
            <person name="Lan S."/>
            <person name="Zhang J.S."/>
            <person name="Tsai W.C."/>
            <person name="Van de Peer Y."/>
            <person name="Liu Z.J."/>
        </authorList>
    </citation>
    <scope>NUCLEOTIDE SEQUENCE</scope>
    <source>
        <strain evidence="9">CP</strain>
    </source>
</reference>
<feature type="compositionally biased region" description="Low complexity" evidence="5">
    <location>
        <begin position="280"/>
        <end position="295"/>
    </location>
</feature>
<dbReference type="Gene3D" id="4.10.60.10">
    <property type="entry name" value="Zinc finger, CCHC-type"/>
    <property type="match status" value="1"/>
</dbReference>
<reference evidence="9" key="2">
    <citation type="submission" date="2023-06" db="EMBL/GenBank/DDBJ databases">
        <authorList>
            <person name="Ma L."/>
            <person name="Liu K.-W."/>
            <person name="Li Z."/>
            <person name="Hsiao Y.-Y."/>
            <person name="Qi Y."/>
            <person name="Fu T."/>
            <person name="Tang G."/>
            <person name="Zhang D."/>
            <person name="Sun W.-H."/>
            <person name="Liu D.-K."/>
            <person name="Li Y."/>
            <person name="Chen G.-Z."/>
            <person name="Liu X.-D."/>
            <person name="Liao X.-Y."/>
            <person name="Jiang Y.-T."/>
            <person name="Yu X."/>
            <person name="Hao Y."/>
            <person name="Huang J."/>
            <person name="Zhao X.-W."/>
            <person name="Ke S."/>
            <person name="Chen Y.-Y."/>
            <person name="Wu W.-L."/>
            <person name="Hsu J.-L."/>
            <person name="Lin Y.-F."/>
            <person name="Huang M.-D."/>
            <person name="Li C.-Y."/>
            <person name="Huang L."/>
            <person name="Wang Z.-W."/>
            <person name="Zhao X."/>
            <person name="Zhong W.-Y."/>
            <person name="Peng D.-H."/>
            <person name="Ahmad S."/>
            <person name="Lan S."/>
            <person name="Zhang J.-S."/>
            <person name="Tsai W.-C."/>
            <person name="Van De Peer Y."/>
            <person name="Liu Z.-J."/>
        </authorList>
    </citation>
    <scope>NUCLEOTIDE SEQUENCE</scope>
    <source>
        <strain evidence="9">CP</strain>
        <tissue evidence="9">Leaves</tissue>
    </source>
</reference>
<keyword evidence="1" id="KW-0479">Metal-binding</keyword>
<dbReference type="SMART" id="SM00343">
    <property type="entry name" value="ZnF_C2HC"/>
    <property type="match status" value="1"/>
</dbReference>
<proteinExistence type="predicted"/>
<feature type="compositionally biased region" description="Gly residues" evidence="5">
    <location>
        <begin position="38"/>
        <end position="48"/>
    </location>
</feature>
<keyword evidence="2 4" id="KW-0863">Zinc-finger</keyword>
<feature type="domain" description="GRF-type" evidence="8">
    <location>
        <begin position="140"/>
        <end position="183"/>
    </location>
</feature>
<dbReference type="Proteomes" id="UP001180020">
    <property type="component" value="Unassembled WGS sequence"/>
</dbReference>
<evidence type="ECO:0000259" key="7">
    <source>
        <dbReference type="PROSITE" id="PS50158"/>
    </source>
</evidence>
<feature type="domain" description="C2H2-type" evidence="6">
    <location>
        <begin position="316"/>
        <end position="343"/>
    </location>
</feature>
<name>A0AAV9E5D1_ACOCL</name>
<evidence type="ECO:0000256" key="1">
    <source>
        <dbReference type="ARBA" id="ARBA00022723"/>
    </source>
</evidence>
<dbReference type="PROSITE" id="PS50158">
    <property type="entry name" value="ZF_CCHC"/>
    <property type="match status" value="1"/>
</dbReference>
<evidence type="ECO:0000259" key="8">
    <source>
        <dbReference type="PROSITE" id="PS51999"/>
    </source>
</evidence>
<gene>
    <name evidence="9" type="primary">ZFP7</name>
    <name evidence="9" type="ORF">QJS10_CPA09g00626</name>
</gene>
<evidence type="ECO:0000256" key="5">
    <source>
        <dbReference type="SAM" id="MobiDB-lite"/>
    </source>
</evidence>
<dbReference type="EMBL" id="JAUJYO010000009">
    <property type="protein sequence ID" value="KAK1308675.1"/>
    <property type="molecule type" value="Genomic_DNA"/>
</dbReference>
<feature type="region of interest" description="Disordered" evidence="5">
    <location>
        <begin position="273"/>
        <end position="308"/>
    </location>
</feature>
<dbReference type="InterPro" id="IPR001878">
    <property type="entry name" value="Znf_CCHC"/>
</dbReference>
<dbReference type="AlphaFoldDB" id="A0AAV9E5D1"/>
<accession>A0AAV9E5D1</accession>
<feature type="region of interest" description="Disordered" evidence="5">
    <location>
        <begin position="25"/>
        <end position="52"/>
    </location>
</feature>
<evidence type="ECO:0000256" key="3">
    <source>
        <dbReference type="ARBA" id="ARBA00022833"/>
    </source>
</evidence>
<dbReference type="InterPro" id="IPR036875">
    <property type="entry name" value="Znf_CCHC_sf"/>
</dbReference>
<feature type="domain" description="CCHC-type" evidence="7">
    <location>
        <begin position="106"/>
        <end position="122"/>
    </location>
</feature>
<evidence type="ECO:0000313" key="9">
    <source>
        <dbReference type="EMBL" id="KAK1308675.1"/>
    </source>
</evidence>
<dbReference type="Pfam" id="PF00098">
    <property type="entry name" value="zf-CCHC"/>
    <property type="match status" value="1"/>
</dbReference>
<dbReference type="GO" id="GO:0008270">
    <property type="term" value="F:zinc ion binding"/>
    <property type="evidence" value="ECO:0007669"/>
    <property type="project" value="UniProtKB-KW"/>
</dbReference>
<dbReference type="GO" id="GO:0003676">
    <property type="term" value="F:nucleic acid binding"/>
    <property type="evidence" value="ECO:0007669"/>
    <property type="project" value="InterPro"/>
</dbReference>